<evidence type="ECO:0000313" key="2">
    <source>
        <dbReference type="Proteomes" id="UP000177704"/>
    </source>
</evidence>
<dbReference type="Proteomes" id="UP000177704">
    <property type="component" value="Unassembled WGS sequence"/>
</dbReference>
<proteinExistence type="predicted"/>
<reference evidence="1 2" key="1">
    <citation type="journal article" date="2016" name="Nat. Commun.">
        <title>Thousands of microbial genomes shed light on interconnected biogeochemical processes in an aquifer system.</title>
        <authorList>
            <person name="Anantharaman K."/>
            <person name="Brown C.T."/>
            <person name="Hug L.A."/>
            <person name="Sharon I."/>
            <person name="Castelle C.J."/>
            <person name="Probst A.J."/>
            <person name="Thomas B.C."/>
            <person name="Singh A."/>
            <person name="Wilkins M.J."/>
            <person name="Karaoz U."/>
            <person name="Brodie E.L."/>
            <person name="Williams K.H."/>
            <person name="Hubbard S.S."/>
            <person name="Banfield J.F."/>
        </authorList>
    </citation>
    <scope>NUCLEOTIDE SEQUENCE [LARGE SCALE GENOMIC DNA]</scope>
</reference>
<comment type="caution">
    <text evidence="1">The sequence shown here is derived from an EMBL/GenBank/DDBJ whole genome shotgun (WGS) entry which is preliminary data.</text>
</comment>
<name>A0A1F7V1K9_9BACT</name>
<evidence type="ECO:0000313" key="1">
    <source>
        <dbReference type="EMBL" id="OGL84402.1"/>
    </source>
</evidence>
<organism evidence="1 2">
    <name type="scientific">Candidatus Uhrbacteria bacterium RIFCSPLOWO2_01_FULL_55_36</name>
    <dbReference type="NCBI Taxonomy" id="1802404"/>
    <lineage>
        <taxon>Bacteria</taxon>
        <taxon>Candidatus Uhriibacteriota</taxon>
    </lineage>
</organism>
<accession>A0A1F7V1K9</accession>
<dbReference type="EMBL" id="MGEM01000026">
    <property type="protein sequence ID" value="OGL84402.1"/>
    <property type="molecule type" value="Genomic_DNA"/>
</dbReference>
<dbReference type="AlphaFoldDB" id="A0A1F7V1K9"/>
<gene>
    <name evidence="1" type="ORF">A3B36_02265</name>
</gene>
<protein>
    <submittedName>
        <fullName evidence="1">Uncharacterized protein</fullName>
    </submittedName>
</protein>
<sequence length="85" mass="9326">MAHTITIPTDLYRKADALSARDRRSITDVVTELMELGWHAKENGIDLEWLRMEQEADEDIAAGRVSPAYTDGAGLQGALDALKGN</sequence>